<dbReference type="KEGG" id="axl:AXY_08020"/>
<evidence type="ECO:0000313" key="1">
    <source>
        <dbReference type="EMBL" id="BAM46934.1"/>
    </source>
</evidence>
<sequence>MQPSKVQNPETQIEKTPNLNDRDILNDLLATEKYMTDGYSTALNEASNQALYDNILQIFTETQNQHRHLFNLMFKHGWYSLDRAEQQQINQAVNQFTDYKNQFPLH</sequence>
<dbReference type="Proteomes" id="UP000006294">
    <property type="component" value="Chromosome"/>
</dbReference>
<evidence type="ECO:0000313" key="2">
    <source>
        <dbReference type="Proteomes" id="UP000006294"/>
    </source>
</evidence>
<reference evidence="1 2" key="1">
    <citation type="submission" date="2011-01" db="EMBL/GenBank/DDBJ databases">
        <title>Whole genome sequence of Amphibacillus xylinus NBRC 15112.</title>
        <authorList>
            <person name="Nakazawa H."/>
            <person name="Katano Y."/>
            <person name="Nakamura S."/>
            <person name="Sasagawa M."/>
            <person name="Fukada J."/>
            <person name="Arai T."/>
            <person name="Sasakura N."/>
            <person name="Mochizuki D."/>
            <person name="Hosoyama A."/>
            <person name="Harada K."/>
            <person name="Horikawa H."/>
            <person name="Kato Y."/>
            <person name="Harada T."/>
            <person name="Sasaki K."/>
            <person name="Sekiguchi M."/>
            <person name="Hodoyama M."/>
            <person name="Nishiko R."/>
            <person name="Narita H."/>
            <person name="Hanamaki A."/>
            <person name="Hata C."/>
            <person name="Konno Y."/>
            <person name="Niimura Y."/>
            <person name="Yamazaki S."/>
            <person name="Fujita N."/>
        </authorList>
    </citation>
    <scope>NUCLEOTIDE SEQUENCE [LARGE SCALE GENOMIC DNA]</scope>
    <source>
        <strain evidence="2">ATCC 51415 / DSM 6626 / JCM 7361 / LMG 17667 / NBRC 15112 / Ep01</strain>
    </source>
</reference>
<dbReference type="eggNOG" id="COG5577">
    <property type="taxonomic scope" value="Bacteria"/>
</dbReference>
<proteinExistence type="predicted"/>
<dbReference type="Pfam" id="PF07875">
    <property type="entry name" value="Coat_F"/>
    <property type="match status" value="1"/>
</dbReference>
<organism evidence="1 2">
    <name type="scientific">Amphibacillus xylanus (strain ATCC 51415 / DSM 6626 / JCM 7361 / LMG 17667 / NBRC 15112 / Ep01)</name>
    <dbReference type="NCBI Taxonomy" id="698758"/>
    <lineage>
        <taxon>Bacteria</taxon>
        <taxon>Bacillati</taxon>
        <taxon>Bacillota</taxon>
        <taxon>Bacilli</taxon>
        <taxon>Bacillales</taxon>
        <taxon>Bacillaceae</taxon>
        <taxon>Amphibacillus</taxon>
    </lineage>
</organism>
<gene>
    <name evidence="1" type="ordered locus">AXY_08020</name>
</gene>
<dbReference type="EMBL" id="AP012050">
    <property type="protein sequence ID" value="BAM46934.1"/>
    <property type="molecule type" value="Genomic_DNA"/>
</dbReference>
<dbReference type="Gene3D" id="1.20.1260.10">
    <property type="match status" value="1"/>
</dbReference>
<dbReference type="HOGENOM" id="CLU_142133_0_0_9"/>
<dbReference type="OrthoDB" id="1647790at2"/>
<dbReference type="STRING" id="698758.AXY_08020"/>
<accession>K0IX22</accession>
<keyword evidence="2" id="KW-1185">Reference proteome</keyword>
<name>K0IX22_AMPXN</name>
<dbReference type="RefSeq" id="WP_015009539.1">
    <property type="nucleotide sequence ID" value="NC_018704.1"/>
</dbReference>
<dbReference type="InterPro" id="IPR012347">
    <property type="entry name" value="Ferritin-like"/>
</dbReference>
<dbReference type="PATRIC" id="fig|698758.3.peg.798"/>
<dbReference type="InterPro" id="IPR012851">
    <property type="entry name" value="Spore_coat_CotF-like"/>
</dbReference>
<protein>
    <submittedName>
        <fullName evidence="1">CotF family protein</fullName>
    </submittedName>
</protein>
<dbReference type="AlphaFoldDB" id="K0IX22"/>